<dbReference type="Gene3D" id="3.80.10.10">
    <property type="entry name" value="Ribonuclease Inhibitor"/>
    <property type="match status" value="1"/>
</dbReference>
<protein>
    <submittedName>
        <fullName evidence="3">F-box/LRR-repeat protein At1g56400</fullName>
    </submittedName>
</protein>
<name>A0ABM0WT51_CAMSA</name>
<dbReference type="PROSITE" id="PS50181">
    <property type="entry name" value="FBOX"/>
    <property type="match status" value="1"/>
</dbReference>
<evidence type="ECO:0000313" key="3">
    <source>
        <dbReference type="RefSeq" id="XP_010475782.1"/>
    </source>
</evidence>
<dbReference type="RefSeq" id="XP_010475782.1">
    <property type="nucleotide sequence ID" value="XM_010477480.2"/>
</dbReference>
<dbReference type="InterPro" id="IPR036047">
    <property type="entry name" value="F-box-like_dom_sf"/>
</dbReference>
<gene>
    <name evidence="3" type="primary">LOC104755137</name>
</gene>
<reference evidence="2" key="1">
    <citation type="journal article" date="2014" name="Nat. Commun.">
        <title>The emerging biofuel crop Camelina sativa retains a highly undifferentiated hexaploid genome structure.</title>
        <authorList>
            <person name="Kagale S."/>
            <person name="Koh C."/>
            <person name="Nixon J."/>
            <person name="Bollina V."/>
            <person name="Clarke W.E."/>
            <person name="Tuteja R."/>
            <person name="Spillane C."/>
            <person name="Robinson S.J."/>
            <person name="Links M.G."/>
            <person name="Clarke C."/>
            <person name="Higgins E.E."/>
            <person name="Huebert T."/>
            <person name="Sharpe A.G."/>
            <person name="Parkin I.A."/>
        </authorList>
    </citation>
    <scope>NUCLEOTIDE SEQUENCE [LARGE SCALE GENOMIC DNA]</scope>
    <source>
        <strain evidence="2">cv. DH55</strain>
    </source>
</reference>
<dbReference type="Proteomes" id="UP000694864">
    <property type="component" value="Chromosome 2"/>
</dbReference>
<dbReference type="GeneID" id="104755137"/>
<dbReference type="Pfam" id="PF00646">
    <property type="entry name" value="F-box"/>
    <property type="match status" value="1"/>
</dbReference>
<accession>A0ABM0WT51</accession>
<dbReference type="InterPro" id="IPR032675">
    <property type="entry name" value="LRR_dom_sf"/>
</dbReference>
<dbReference type="CDD" id="cd22160">
    <property type="entry name" value="F-box_AtFBL13-like"/>
    <property type="match status" value="1"/>
</dbReference>
<sequence length="484" mass="55494">MTSKRMASSIELDALSNLPDVLLILIISCLSFKECLRTSLLSKRWRYLCRETRNISFEESEYVDRSVSDKRSKRISFVNYMCQWVSRYQGYCMETFEIKFSVPWGFAAEMESLIEFAVARKVKNLVLDFTDFYWSVTTDASRYYKVYVHLPASVYNSRTLESLKIYSCGFDPSKFTNSGSLRKLSIGWIELTGAESLILTSPTLKSLSFSYCWGVVINNIAGDIKEFEFENCEFSLYMACSFDLPNVEIFKYSGQVLAFDVKKMNKFKEVYLDFEAEDDYEEPNERTKLEGTMLSGFLNSLRGARTLSVCPFLLQAIQECDDPSSLLRPMETQHLVLRTRLHVMEFKGIRLLLDNCPNLETLTFECIRRSLFSYAKSYCGVGPRSYWKKNLTYKNLPKTLKVVVVRNFSGCFGELNVLKVLIQSGRGRCPGRAHGPVLERVELYVRTDMAECQKMEAHGGAEMLQSISGDVQVLVHDPKSVAEL</sequence>
<dbReference type="InterPro" id="IPR050232">
    <property type="entry name" value="FBL13/AtMIF1-like"/>
</dbReference>
<dbReference type="InterPro" id="IPR055357">
    <property type="entry name" value="LRR_At1g61320_AtMIF1"/>
</dbReference>
<dbReference type="SUPFAM" id="SSF52047">
    <property type="entry name" value="RNI-like"/>
    <property type="match status" value="1"/>
</dbReference>
<evidence type="ECO:0000259" key="1">
    <source>
        <dbReference type="PROSITE" id="PS50181"/>
    </source>
</evidence>
<evidence type="ECO:0000313" key="2">
    <source>
        <dbReference type="Proteomes" id="UP000694864"/>
    </source>
</evidence>
<reference evidence="3" key="2">
    <citation type="submission" date="2025-08" db="UniProtKB">
        <authorList>
            <consortium name="RefSeq"/>
        </authorList>
    </citation>
    <scope>IDENTIFICATION</scope>
    <source>
        <tissue evidence="3">Leaf</tissue>
    </source>
</reference>
<dbReference type="InterPro" id="IPR001810">
    <property type="entry name" value="F-box_dom"/>
</dbReference>
<dbReference type="PANTHER" id="PTHR31900">
    <property type="entry name" value="F-BOX/RNI SUPERFAMILY PROTEIN-RELATED"/>
    <property type="match status" value="1"/>
</dbReference>
<dbReference type="SUPFAM" id="SSF81383">
    <property type="entry name" value="F-box domain"/>
    <property type="match status" value="1"/>
</dbReference>
<organism evidence="2 3">
    <name type="scientific">Camelina sativa</name>
    <name type="common">False flax</name>
    <name type="synonym">Myagrum sativum</name>
    <dbReference type="NCBI Taxonomy" id="90675"/>
    <lineage>
        <taxon>Eukaryota</taxon>
        <taxon>Viridiplantae</taxon>
        <taxon>Streptophyta</taxon>
        <taxon>Embryophyta</taxon>
        <taxon>Tracheophyta</taxon>
        <taxon>Spermatophyta</taxon>
        <taxon>Magnoliopsida</taxon>
        <taxon>eudicotyledons</taxon>
        <taxon>Gunneridae</taxon>
        <taxon>Pentapetalae</taxon>
        <taxon>rosids</taxon>
        <taxon>malvids</taxon>
        <taxon>Brassicales</taxon>
        <taxon>Brassicaceae</taxon>
        <taxon>Camelineae</taxon>
        <taxon>Camelina</taxon>
    </lineage>
</organism>
<feature type="domain" description="F-box" evidence="1">
    <location>
        <begin position="12"/>
        <end position="60"/>
    </location>
</feature>
<dbReference type="Pfam" id="PF23622">
    <property type="entry name" value="LRR_At1g61320_AtMIF1"/>
    <property type="match status" value="1"/>
</dbReference>
<proteinExistence type="predicted"/>
<keyword evidence="2" id="KW-1185">Reference proteome</keyword>
<dbReference type="InterPro" id="IPR053781">
    <property type="entry name" value="F-box_AtFBL13-like"/>
</dbReference>
<dbReference type="PANTHER" id="PTHR31900:SF34">
    <property type="entry name" value="EMB|CAB62440.1-RELATED"/>
    <property type="match status" value="1"/>
</dbReference>
<dbReference type="Gene3D" id="1.20.1280.50">
    <property type="match status" value="1"/>
</dbReference>